<dbReference type="CDD" id="cd12797">
    <property type="entry name" value="M23_peptidase"/>
    <property type="match status" value="1"/>
</dbReference>
<evidence type="ECO:0000313" key="3">
    <source>
        <dbReference type="EMBL" id="HJC41724.1"/>
    </source>
</evidence>
<proteinExistence type="predicted"/>
<evidence type="ECO:0000313" key="4">
    <source>
        <dbReference type="Proteomes" id="UP000823882"/>
    </source>
</evidence>
<dbReference type="PANTHER" id="PTHR21666:SF270">
    <property type="entry name" value="MUREIN HYDROLASE ACTIVATOR ENVC"/>
    <property type="match status" value="1"/>
</dbReference>
<comment type="caution">
    <text evidence="3">The sequence shown here is derived from an EMBL/GenBank/DDBJ whole genome shotgun (WGS) entry which is preliminary data.</text>
</comment>
<dbReference type="SUPFAM" id="SSF51261">
    <property type="entry name" value="Duplicated hybrid motif"/>
    <property type="match status" value="1"/>
</dbReference>
<evidence type="ECO:0000256" key="1">
    <source>
        <dbReference type="SAM" id="MobiDB-lite"/>
    </source>
</evidence>
<dbReference type="Gene3D" id="2.70.70.10">
    <property type="entry name" value="Glucose Permease (Domain IIA)"/>
    <property type="match status" value="1"/>
</dbReference>
<dbReference type="Proteomes" id="UP000823882">
    <property type="component" value="Unassembled WGS sequence"/>
</dbReference>
<reference evidence="3" key="1">
    <citation type="journal article" date="2021" name="PeerJ">
        <title>Extensive microbial diversity within the chicken gut microbiome revealed by metagenomics and culture.</title>
        <authorList>
            <person name="Gilroy R."/>
            <person name="Ravi A."/>
            <person name="Getino M."/>
            <person name="Pursley I."/>
            <person name="Horton D.L."/>
            <person name="Alikhan N.F."/>
            <person name="Baker D."/>
            <person name="Gharbi K."/>
            <person name="Hall N."/>
            <person name="Watson M."/>
            <person name="Adriaenssens E.M."/>
            <person name="Foster-Nyarko E."/>
            <person name="Jarju S."/>
            <person name="Secka A."/>
            <person name="Antonio M."/>
            <person name="Oren A."/>
            <person name="Chaudhuri R.R."/>
            <person name="La Ragione R."/>
            <person name="Hildebrand F."/>
            <person name="Pallen M.J."/>
        </authorList>
    </citation>
    <scope>NUCLEOTIDE SEQUENCE</scope>
    <source>
        <strain evidence="3">CHK186-1790</strain>
    </source>
</reference>
<feature type="region of interest" description="Disordered" evidence="1">
    <location>
        <begin position="1"/>
        <end position="21"/>
    </location>
</feature>
<accession>A0A9D2P2Z7</accession>
<gene>
    <name evidence="3" type="ORF">H9701_09275</name>
</gene>
<reference evidence="3" key="2">
    <citation type="submission" date="2021-04" db="EMBL/GenBank/DDBJ databases">
        <authorList>
            <person name="Gilroy R."/>
        </authorList>
    </citation>
    <scope>NUCLEOTIDE SEQUENCE</scope>
    <source>
        <strain evidence="3">CHK186-1790</strain>
    </source>
</reference>
<name>A0A9D2P2Z7_9FIRM</name>
<dbReference type="EMBL" id="DWWJ01000168">
    <property type="protein sequence ID" value="HJC41724.1"/>
    <property type="molecule type" value="Genomic_DNA"/>
</dbReference>
<feature type="domain" description="M23ase beta-sheet core" evidence="2">
    <location>
        <begin position="46"/>
        <end position="140"/>
    </location>
</feature>
<dbReference type="InterPro" id="IPR016047">
    <property type="entry name" value="M23ase_b-sheet_dom"/>
</dbReference>
<dbReference type="PANTHER" id="PTHR21666">
    <property type="entry name" value="PEPTIDASE-RELATED"/>
    <property type="match status" value="1"/>
</dbReference>
<dbReference type="InterPro" id="IPR011055">
    <property type="entry name" value="Dup_hybrid_motif"/>
</dbReference>
<dbReference type="AlphaFoldDB" id="A0A9D2P2Z7"/>
<dbReference type="Pfam" id="PF01551">
    <property type="entry name" value="Peptidase_M23"/>
    <property type="match status" value="1"/>
</dbReference>
<dbReference type="GO" id="GO:0004222">
    <property type="term" value="F:metalloendopeptidase activity"/>
    <property type="evidence" value="ECO:0007669"/>
    <property type="project" value="TreeGrafter"/>
</dbReference>
<feature type="non-terminal residue" evidence="3">
    <location>
        <position position="1"/>
    </location>
</feature>
<protein>
    <submittedName>
        <fullName evidence="3">M23 family metallopeptidase</fullName>
    </submittedName>
</protein>
<sequence length="152" mass="15683">LDKVVPDGNGPAATQPEPLQWPLPSYTELSMVFGTRVHPITGRTTSHDGVDVPAPSGTPVLAATSGQVAEAGWDESDGNYVLLAHDGDRTTRYGHLASVSVAAGDAVSAGQTIGTVGATGMATGAHLHLELTVDGVLTDPLEAYPTMTFSYR</sequence>
<evidence type="ECO:0000259" key="2">
    <source>
        <dbReference type="Pfam" id="PF01551"/>
    </source>
</evidence>
<dbReference type="InterPro" id="IPR050570">
    <property type="entry name" value="Cell_wall_metabolism_enzyme"/>
</dbReference>
<organism evidence="3 4">
    <name type="scientific">Candidatus Intestinimonas pullistercoris</name>
    <dbReference type="NCBI Taxonomy" id="2838623"/>
    <lineage>
        <taxon>Bacteria</taxon>
        <taxon>Bacillati</taxon>
        <taxon>Bacillota</taxon>
        <taxon>Clostridia</taxon>
        <taxon>Eubacteriales</taxon>
        <taxon>Intestinimonas</taxon>
    </lineage>
</organism>